<dbReference type="Pfam" id="PF12833">
    <property type="entry name" value="HTH_18"/>
    <property type="match status" value="1"/>
</dbReference>
<evidence type="ECO:0000256" key="3">
    <source>
        <dbReference type="ARBA" id="ARBA00023163"/>
    </source>
</evidence>
<dbReference type="InterPro" id="IPR032687">
    <property type="entry name" value="AraC-type_N"/>
</dbReference>
<organism evidence="5 6">
    <name type="scientific">Solimonas terrae</name>
    <dbReference type="NCBI Taxonomy" id="1396819"/>
    <lineage>
        <taxon>Bacteria</taxon>
        <taxon>Pseudomonadati</taxon>
        <taxon>Pseudomonadota</taxon>
        <taxon>Gammaproteobacteria</taxon>
        <taxon>Nevskiales</taxon>
        <taxon>Nevskiaceae</taxon>
        <taxon>Solimonas</taxon>
    </lineage>
</organism>
<dbReference type="Pfam" id="PF12625">
    <property type="entry name" value="Arabinose_bd"/>
    <property type="match status" value="1"/>
</dbReference>
<dbReference type="GO" id="GO:0005829">
    <property type="term" value="C:cytosol"/>
    <property type="evidence" value="ECO:0007669"/>
    <property type="project" value="TreeGrafter"/>
</dbReference>
<protein>
    <submittedName>
        <fullName evidence="5">AraC family transcriptional regulator</fullName>
    </submittedName>
</protein>
<dbReference type="AlphaFoldDB" id="A0A6M2BUX1"/>
<keyword evidence="6" id="KW-1185">Reference proteome</keyword>
<dbReference type="InterPro" id="IPR020449">
    <property type="entry name" value="Tscrpt_reg_AraC-type_HTH"/>
</dbReference>
<dbReference type="InterPro" id="IPR009057">
    <property type="entry name" value="Homeodomain-like_sf"/>
</dbReference>
<dbReference type="GO" id="GO:0000976">
    <property type="term" value="F:transcription cis-regulatory region binding"/>
    <property type="evidence" value="ECO:0007669"/>
    <property type="project" value="TreeGrafter"/>
</dbReference>
<dbReference type="SMART" id="SM00342">
    <property type="entry name" value="HTH_ARAC"/>
    <property type="match status" value="1"/>
</dbReference>
<name>A0A6M2BUX1_9GAMM</name>
<dbReference type="InterPro" id="IPR018060">
    <property type="entry name" value="HTH_AraC"/>
</dbReference>
<dbReference type="GO" id="GO:0003700">
    <property type="term" value="F:DNA-binding transcription factor activity"/>
    <property type="evidence" value="ECO:0007669"/>
    <property type="project" value="InterPro"/>
</dbReference>
<sequence length="340" mass="38586">MEKGSVAIAFVREALSGVVERGLAPDDFLRRAGIDPSLLARDEARVSADAFGTLWLDIAAALDDEFFGLDTRRLKVGSFATLCHLTLHTRSLREALLRGTRFLNLLLDDTRVEFDAGDDVASLRFMVLRVTDEQRRRFAHETLFVMLHGLLCWLIGRRIAIRTARFAYPQPPWWREYIAVYAGDVGFDAAQTVFTFNALDLEAPVVQSERSAREFLQRAPRNFIVKYQNPKSLAARIRRRLRGTPPDAWPGFDELAVDFRISASTLRRRLDDEGQSIRAIKDALRRDLAIRHLTRSRQTVLEIAQLLGFAEASAFHRAFRQWTGVSPGDYRRRSGASDPA</sequence>
<proteinExistence type="predicted"/>
<keyword evidence="2" id="KW-0238">DNA-binding</keyword>
<feature type="domain" description="HTH araC/xylS-type" evidence="4">
    <location>
        <begin position="235"/>
        <end position="333"/>
    </location>
</feature>
<dbReference type="Proteomes" id="UP000472676">
    <property type="component" value="Unassembled WGS sequence"/>
</dbReference>
<reference evidence="5 6" key="1">
    <citation type="journal article" date="2014" name="Int. J. Syst. Evol. Microbiol.">
        <title>Solimonas terrae sp. nov., isolated from soil.</title>
        <authorList>
            <person name="Kim S.J."/>
            <person name="Moon J.Y."/>
            <person name="Weon H.Y."/>
            <person name="Ahn J.H."/>
            <person name="Chen W.M."/>
            <person name="Kwon S.W."/>
        </authorList>
    </citation>
    <scope>NUCLEOTIDE SEQUENCE [LARGE SCALE GENOMIC DNA]</scope>
    <source>
        <strain evidence="5 6">KIS83-12</strain>
    </source>
</reference>
<accession>A0A6M2BUX1</accession>
<evidence type="ECO:0000313" key="6">
    <source>
        <dbReference type="Proteomes" id="UP000472676"/>
    </source>
</evidence>
<dbReference type="PRINTS" id="PR00032">
    <property type="entry name" value="HTHARAC"/>
</dbReference>
<dbReference type="PANTHER" id="PTHR47894">
    <property type="entry name" value="HTH-TYPE TRANSCRIPTIONAL REGULATOR GADX"/>
    <property type="match status" value="1"/>
</dbReference>
<keyword evidence="3" id="KW-0804">Transcription</keyword>
<evidence type="ECO:0000313" key="5">
    <source>
        <dbReference type="EMBL" id="NGY06386.1"/>
    </source>
</evidence>
<evidence type="ECO:0000256" key="1">
    <source>
        <dbReference type="ARBA" id="ARBA00023015"/>
    </source>
</evidence>
<evidence type="ECO:0000259" key="4">
    <source>
        <dbReference type="PROSITE" id="PS01124"/>
    </source>
</evidence>
<dbReference type="Gene3D" id="1.10.10.60">
    <property type="entry name" value="Homeodomain-like"/>
    <property type="match status" value="1"/>
</dbReference>
<comment type="caution">
    <text evidence="5">The sequence shown here is derived from an EMBL/GenBank/DDBJ whole genome shotgun (WGS) entry which is preliminary data.</text>
</comment>
<dbReference type="PROSITE" id="PS01124">
    <property type="entry name" value="HTH_ARAC_FAMILY_2"/>
    <property type="match status" value="1"/>
</dbReference>
<dbReference type="EMBL" id="JAAMOW010000009">
    <property type="protein sequence ID" value="NGY06386.1"/>
    <property type="molecule type" value="Genomic_DNA"/>
</dbReference>
<gene>
    <name evidence="5" type="ORF">G7Y85_16560</name>
</gene>
<evidence type="ECO:0000256" key="2">
    <source>
        <dbReference type="ARBA" id="ARBA00023125"/>
    </source>
</evidence>
<dbReference type="SUPFAM" id="SSF46689">
    <property type="entry name" value="Homeodomain-like"/>
    <property type="match status" value="1"/>
</dbReference>
<keyword evidence="1" id="KW-0805">Transcription regulation</keyword>
<dbReference type="PANTHER" id="PTHR47894:SF1">
    <property type="entry name" value="HTH-TYPE TRANSCRIPTIONAL REGULATOR VQSM"/>
    <property type="match status" value="1"/>
</dbReference>